<dbReference type="PROSITE" id="PS50110">
    <property type="entry name" value="RESPONSE_REGULATORY"/>
    <property type="match status" value="1"/>
</dbReference>
<dbReference type="GO" id="GO:0003677">
    <property type="term" value="F:DNA binding"/>
    <property type="evidence" value="ECO:0007669"/>
    <property type="project" value="InterPro"/>
</dbReference>
<evidence type="ECO:0000313" key="4">
    <source>
        <dbReference type="EMBL" id="RXF69061.1"/>
    </source>
</evidence>
<sequence length="234" mass="27082">MNCLVVDDEKLALELLEDNVKKVPFLSLSFSCRNSIEALEVLKENKIDLIFLDIKMPGLTGLEFIQTLQNPPLIILVTAFEHHALEAFSLNVVDYLVKPVAFNRFLLAANKAHDLFMLRHPQQSVPLQNDHIFVNAGYSLVKVRLQDIIYIEGLRDYVRIHLINDNVVTTRISMRSLEEKLNQQFFMRVHKSFIISLDKIESVQKYRLVIQGREIPVGESYRNTLQSYITTRNI</sequence>
<protein>
    <submittedName>
        <fullName evidence="4">Response regulator transcription factor</fullName>
    </submittedName>
</protein>
<dbReference type="SMART" id="SM00448">
    <property type="entry name" value="REC"/>
    <property type="match status" value="1"/>
</dbReference>
<evidence type="ECO:0000256" key="1">
    <source>
        <dbReference type="PROSITE-ProRule" id="PRU00169"/>
    </source>
</evidence>
<dbReference type="Gene3D" id="2.40.50.1020">
    <property type="entry name" value="LytTr DNA-binding domain"/>
    <property type="match status" value="1"/>
</dbReference>
<dbReference type="InterPro" id="IPR007492">
    <property type="entry name" value="LytTR_DNA-bd_dom"/>
</dbReference>
<dbReference type="InterPro" id="IPR011006">
    <property type="entry name" value="CheY-like_superfamily"/>
</dbReference>
<gene>
    <name evidence="4" type="ORF">EKH83_12970</name>
</gene>
<keyword evidence="1" id="KW-0597">Phosphoprotein</keyword>
<evidence type="ECO:0000259" key="3">
    <source>
        <dbReference type="PROSITE" id="PS50930"/>
    </source>
</evidence>
<dbReference type="PROSITE" id="PS50930">
    <property type="entry name" value="HTH_LYTTR"/>
    <property type="match status" value="1"/>
</dbReference>
<comment type="caution">
    <text evidence="4">The sequence shown here is derived from an EMBL/GenBank/DDBJ whole genome shotgun (WGS) entry which is preliminary data.</text>
</comment>
<dbReference type="PANTHER" id="PTHR37299:SF1">
    <property type="entry name" value="STAGE 0 SPORULATION PROTEIN A HOMOLOG"/>
    <property type="match status" value="1"/>
</dbReference>
<dbReference type="InterPro" id="IPR046947">
    <property type="entry name" value="LytR-like"/>
</dbReference>
<dbReference type="RefSeq" id="WP_128769869.1">
    <property type="nucleotide sequence ID" value="NZ_RXOC01000008.1"/>
</dbReference>
<feature type="domain" description="HTH LytTR-type" evidence="3">
    <location>
        <begin position="132"/>
        <end position="231"/>
    </location>
</feature>
<organism evidence="4 5">
    <name type="scientific">Arcticibacter tournemirensis</name>
    <dbReference type="NCBI Taxonomy" id="699437"/>
    <lineage>
        <taxon>Bacteria</taxon>
        <taxon>Pseudomonadati</taxon>
        <taxon>Bacteroidota</taxon>
        <taxon>Sphingobacteriia</taxon>
        <taxon>Sphingobacteriales</taxon>
        <taxon>Sphingobacteriaceae</taxon>
        <taxon>Arcticibacter</taxon>
    </lineage>
</organism>
<feature type="modified residue" description="4-aspartylphosphate" evidence="1">
    <location>
        <position position="53"/>
    </location>
</feature>
<dbReference type="Pfam" id="PF00072">
    <property type="entry name" value="Response_reg"/>
    <property type="match status" value="1"/>
</dbReference>
<dbReference type="EMBL" id="RXOC01000008">
    <property type="protein sequence ID" value="RXF69061.1"/>
    <property type="molecule type" value="Genomic_DNA"/>
</dbReference>
<dbReference type="GO" id="GO:0000156">
    <property type="term" value="F:phosphorelay response regulator activity"/>
    <property type="evidence" value="ECO:0007669"/>
    <property type="project" value="InterPro"/>
</dbReference>
<dbReference type="InterPro" id="IPR001789">
    <property type="entry name" value="Sig_transdc_resp-reg_receiver"/>
</dbReference>
<feature type="domain" description="Response regulatory" evidence="2">
    <location>
        <begin position="2"/>
        <end position="113"/>
    </location>
</feature>
<name>A0A4Q0M7I8_9SPHI</name>
<dbReference type="Gene3D" id="3.40.50.2300">
    <property type="match status" value="1"/>
</dbReference>
<dbReference type="AlphaFoldDB" id="A0A4Q0M7I8"/>
<proteinExistence type="predicted"/>
<dbReference type="Pfam" id="PF04397">
    <property type="entry name" value="LytTR"/>
    <property type="match status" value="1"/>
</dbReference>
<dbReference type="SUPFAM" id="SSF52172">
    <property type="entry name" value="CheY-like"/>
    <property type="match status" value="1"/>
</dbReference>
<evidence type="ECO:0000313" key="5">
    <source>
        <dbReference type="Proteomes" id="UP000290848"/>
    </source>
</evidence>
<accession>A0A4Q0M7I8</accession>
<dbReference type="PANTHER" id="PTHR37299">
    <property type="entry name" value="TRANSCRIPTIONAL REGULATOR-RELATED"/>
    <property type="match status" value="1"/>
</dbReference>
<reference evidence="4 5" key="1">
    <citation type="submission" date="2018-12" db="EMBL/GenBank/DDBJ databases">
        <title>The Draft Genome Sequence of the Soil Bacterium Pedobacter tournemirensis R1.</title>
        <authorList>
            <person name="He J."/>
        </authorList>
    </citation>
    <scope>NUCLEOTIDE SEQUENCE [LARGE SCALE GENOMIC DNA]</scope>
    <source>
        <strain evidence="4 5">R1</strain>
    </source>
</reference>
<dbReference type="Proteomes" id="UP000290848">
    <property type="component" value="Unassembled WGS sequence"/>
</dbReference>
<evidence type="ECO:0000259" key="2">
    <source>
        <dbReference type="PROSITE" id="PS50110"/>
    </source>
</evidence>
<dbReference type="SMART" id="SM00850">
    <property type="entry name" value="LytTR"/>
    <property type="match status" value="1"/>
</dbReference>